<proteinExistence type="predicted"/>
<protein>
    <submittedName>
        <fullName evidence="1">Uncharacterized protein</fullName>
    </submittedName>
</protein>
<sequence>MPPSPPLLTQQSQAMIDHFKDHKVDSAIKVSLANAAVTALRLHQHLPVFTIPCEFLAQLFVLWRIFSFAFLSTCSQNFLMTVPTVLHTALQVSSYA</sequence>
<dbReference type="STRING" id="7395.A0A1A9V4Z3"/>
<dbReference type="Pfam" id="PF03661">
    <property type="entry name" value="TMEM33_Pom33"/>
    <property type="match status" value="1"/>
</dbReference>
<dbReference type="EnsemblMetazoa" id="GAUT026104-RA">
    <property type="protein sequence ID" value="GAUT026104-PA"/>
    <property type="gene ID" value="GAUT026104"/>
</dbReference>
<reference evidence="1" key="1">
    <citation type="submission" date="2020-05" db="UniProtKB">
        <authorList>
            <consortium name="EnsemblMetazoa"/>
        </authorList>
    </citation>
    <scope>IDENTIFICATION</scope>
    <source>
        <strain evidence="1">TTRI</strain>
    </source>
</reference>
<organism evidence="1 2">
    <name type="scientific">Glossina austeni</name>
    <name type="common">Savannah tsetse fly</name>
    <dbReference type="NCBI Taxonomy" id="7395"/>
    <lineage>
        <taxon>Eukaryota</taxon>
        <taxon>Metazoa</taxon>
        <taxon>Ecdysozoa</taxon>
        <taxon>Arthropoda</taxon>
        <taxon>Hexapoda</taxon>
        <taxon>Insecta</taxon>
        <taxon>Pterygota</taxon>
        <taxon>Neoptera</taxon>
        <taxon>Endopterygota</taxon>
        <taxon>Diptera</taxon>
        <taxon>Brachycera</taxon>
        <taxon>Muscomorpha</taxon>
        <taxon>Hippoboscoidea</taxon>
        <taxon>Glossinidae</taxon>
        <taxon>Glossina</taxon>
    </lineage>
</organism>
<name>A0A1A9V4Z3_GLOAU</name>
<dbReference type="Proteomes" id="UP000078200">
    <property type="component" value="Unassembled WGS sequence"/>
</dbReference>
<keyword evidence="2" id="KW-1185">Reference proteome</keyword>
<dbReference type="VEuPathDB" id="VectorBase:GAUT026104"/>
<dbReference type="GO" id="GO:0016020">
    <property type="term" value="C:membrane"/>
    <property type="evidence" value="ECO:0007669"/>
    <property type="project" value="InterPro"/>
</dbReference>
<evidence type="ECO:0000313" key="1">
    <source>
        <dbReference type="EnsemblMetazoa" id="GAUT026104-PA"/>
    </source>
</evidence>
<dbReference type="AlphaFoldDB" id="A0A1A9V4Z3"/>
<accession>A0A1A9V4Z3</accession>
<dbReference type="InterPro" id="IPR005344">
    <property type="entry name" value="TMEM33/Pom33"/>
</dbReference>
<evidence type="ECO:0000313" key="2">
    <source>
        <dbReference type="Proteomes" id="UP000078200"/>
    </source>
</evidence>